<gene>
    <name evidence="1" type="ORF">SAMN05216480_10211</name>
</gene>
<dbReference type="EMBL" id="FPBK01000002">
    <property type="protein sequence ID" value="SFU37145.1"/>
    <property type="molecule type" value="Genomic_DNA"/>
</dbReference>
<dbReference type="InterPro" id="IPR045470">
    <property type="entry name" value="DUF6495"/>
</dbReference>
<dbReference type="RefSeq" id="WP_093023500.1">
    <property type="nucleotide sequence ID" value="NZ_FPBK01000002.1"/>
</dbReference>
<name>A0A1I7FLW6_9FLAO</name>
<dbReference type="Proteomes" id="UP000199138">
    <property type="component" value="Unassembled WGS sequence"/>
</dbReference>
<organism evidence="1 2">
    <name type="scientific">Pustulibacterium marinum</name>
    <dbReference type="NCBI Taxonomy" id="1224947"/>
    <lineage>
        <taxon>Bacteria</taxon>
        <taxon>Pseudomonadati</taxon>
        <taxon>Bacteroidota</taxon>
        <taxon>Flavobacteriia</taxon>
        <taxon>Flavobacteriales</taxon>
        <taxon>Flavobacteriaceae</taxon>
        <taxon>Pustulibacterium</taxon>
    </lineage>
</organism>
<sequence length="154" mass="18203">MKYTRLTKEQLEEMHEEFATFLAAQQITAEEWKELKTEKPEVAEQELDVFSDLVWEKVLSKVEYIDKIDAQSVFLFQIQEQQIRLIVLKTKAQIDCTTQEGMQWVLDNYQQESVEVFQATKKLSEDRNQEIFELIQQGGSISKGDYYTFFSQLI</sequence>
<dbReference type="OrthoDB" id="956723at2"/>
<dbReference type="AlphaFoldDB" id="A0A1I7FLW6"/>
<dbReference type="STRING" id="1224947.SAMN05216480_10211"/>
<proteinExistence type="predicted"/>
<reference evidence="1 2" key="1">
    <citation type="submission" date="2016-10" db="EMBL/GenBank/DDBJ databases">
        <authorList>
            <person name="de Groot N.N."/>
        </authorList>
    </citation>
    <scope>NUCLEOTIDE SEQUENCE [LARGE SCALE GENOMIC DNA]</scope>
    <source>
        <strain evidence="1 2">CGMCC 1.12333</strain>
    </source>
</reference>
<evidence type="ECO:0000313" key="2">
    <source>
        <dbReference type="Proteomes" id="UP000199138"/>
    </source>
</evidence>
<protein>
    <recommendedName>
        <fullName evidence="3">Histidyl-tRNA synthetase</fullName>
    </recommendedName>
</protein>
<evidence type="ECO:0000313" key="1">
    <source>
        <dbReference type="EMBL" id="SFU37145.1"/>
    </source>
</evidence>
<accession>A0A1I7FLW6</accession>
<dbReference type="Pfam" id="PF20105">
    <property type="entry name" value="DUF6495"/>
    <property type="match status" value="1"/>
</dbReference>
<keyword evidence="2" id="KW-1185">Reference proteome</keyword>
<evidence type="ECO:0008006" key="3">
    <source>
        <dbReference type="Google" id="ProtNLM"/>
    </source>
</evidence>